<name>A0A1F6A2P4_9BACT</name>
<evidence type="ECO:0000256" key="3">
    <source>
        <dbReference type="ARBA" id="ARBA00022801"/>
    </source>
</evidence>
<keyword evidence="3" id="KW-0378">Hydrolase</keyword>
<evidence type="ECO:0008006" key="8">
    <source>
        <dbReference type="Google" id="ProtNLM"/>
    </source>
</evidence>
<proteinExistence type="predicted"/>
<dbReference type="InterPro" id="IPR006879">
    <property type="entry name" value="YdjC-like"/>
</dbReference>
<evidence type="ECO:0000256" key="1">
    <source>
        <dbReference type="ARBA" id="ARBA00001946"/>
    </source>
</evidence>
<accession>A0A1F6A2P4</accession>
<sequence length="244" mass="28326">MIIHSDDFGYKNYTDNKIIQLIAKGNLKSVSVISNMVERKNLKRLVKMVNSSNNVKIGLHINLIEGKSLYNNKYIPSLVDRKNNLLGLPKFFLKLVLKMIDENHIEREINKQITHLEDNGIKVTILDSHEHVHALSPIAEIVEKIARERGIKKIRSYKNVKNHTLIAKTKYGILKIMGLISHFIYKGKIDLPSSWKIDSLENYSYMSWEGEDYDISKLKDKALILVTHPYLPFDSNKSYFWFLV</sequence>
<keyword evidence="2" id="KW-0479">Metal-binding</keyword>
<dbReference type="Pfam" id="PF04794">
    <property type="entry name" value="YdjC"/>
    <property type="match status" value="1"/>
</dbReference>
<keyword evidence="5" id="KW-0119">Carbohydrate metabolism</keyword>
<gene>
    <name evidence="6" type="ORF">A3D78_05690</name>
</gene>
<dbReference type="AlphaFoldDB" id="A0A1F6A2P4"/>
<dbReference type="InterPro" id="IPR011330">
    <property type="entry name" value="Glyco_hydro/deAcase_b/a-brl"/>
</dbReference>
<dbReference type="GO" id="GO:0016787">
    <property type="term" value="F:hydrolase activity"/>
    <property type="evidence" value="ECO:0007669"/>
    <property type="project" value="UniProtKB-KW"/>
</dbReference>
<protein>
    <recommendedName>
        <fullName evidence="8">ChbG/HpnK family deacetylase</fullName>
    </recommendedName>
</protein>
<organism evidence="6 7">
    <name type="scientific">Candidatus Gottesmanbacteria bacterium RIFCSPHIGHO2_02_FULL_39_14</name>
    <dbReference type="NCBI Taxonomy" id="1798383"/>
    <lineage>
        <taxon>Bacteria</taxon>
        <taxon>Candidatus Gottesmaniibacteriota</taxon>
    </lineage>
</organism>
<dbReference type="EMBL" id="MFJM01000012">
    <property type="protein sequence ID" value="OGG18920.1"/>
    <property type="molecule type" value="Genomic_DNA"/>
</dbReference>
<evidence type="ECO:0000256" key="2">
    <source>
        <dbReference type="ARBA" id="ARBA00022723"/>
    </source>
</evidence>
<dbReference type="GO" id="GO:0046872">
    <property type="term" value="F:metal ion binding"/>
    <property type="evidence" value="ECO:0007669"/>
    <property type="project" value="UniProtKB-KW"/>
</dbReference>
<evidence type="ECO:0000313" key="6">
    <source>
        <dbReference type="EMBL" id="OGG18920.1"/>
    </source>
</evidence>
<dbReference type="PANTHER" id="PTHR31609">
    <property type="entry name" value="YDJC DEACETYLASE FAMILY MEMBER"/>
    <property type="match status" value="1"/>
</dbReference>
<dbReference type="Gene3D" id="3.20.20.370">
    <property type="entry name" value="Glycoside hydrolase/deacetylase"/>
    <property type="match status" value="1"/>
</dbReference>
<reference evidence="6 7" key="1">
    <citation type="journal article" date="2016" name="Nat. Commun.">
        <title>Thousands of microbial genomes shed light on interconnected biogeochemical processes in an aquifer system.</title>
        <authorList>
            <person name="Anantharaman K."/>
            <person name="Brown C.T."/>
            <person name="Hug L.A."/>
            <person name="Sharon I."/>
            <person name="Castelle C.J."/>
            <person name="Probst A.J."/>
            <person name="Thomas B.C."/>
            <person name="Singh A."/>
            <person name="Wilkins M.J."/>
            <person name="Karaoz U."/>
            <person name="Brodie E.L."/>
            <person name="Williams K.H."/>
            <person name="Hubbard S.S."/>
            <person name="Banfield J.F."/>
        </authorList>
    </citation>
    <scope>NUCLEOTIDE SEQUENCE [LARGE SCALE GENOMIC DNA]</scope>
</reference>
<keyword evidence="4" id="KW-0460">Magnesium</keyword>
<dbReference type="SUPFAM" id="SSF88713">
    <property type="entry name" value="Glycoside hydrolase/deacetylase"/>
    <property type="match status" value="1"/>
</dbReference>
<evidence type="ECO:0000256" key="5">
    <source>
        <dbReference type="ARBA" id="ARBA00023277"/>
    </source>
</evidence>
<dbReference type="STRING" id="1798383.A3D78_05690"/>
<dbReference type="PANTHER" id="PTHR31609:SF1">
    <property type="entry name" value="CARBOHYDRATE DEACETYLASE"/>
    <property type="match status" value="1"/>
</dbReference>
<evidence type="ECO:0000313" key="7">
    <source>
        <dbReference type="Proteomes" id="UP000176253"/>
    </source>
</evidence>
<evidence type="ECO:0000256" key="4">
    <source>
        <dbReference type="ARBA" id="ARBA00022842"/>
    </source>
</evidence>
<dbReference type="GO" id="GO:0005975">
    <property type="term" value="P:carbohydrate metabolic process"/>
    <property type="evidence" value="ECO:0007669"/>
    <property type="project" value="InterPro"/>
</dbReference>
<dbReference type="Proteomes" id="UP000176253">
    <property type="component" value="Unassembled WGS sequence"/>
</dbReference>
<dbReference type="GO" id="GO:0019213">
    <property type="term" value="F:deacetylase activity"/>
    <property type="evidence" value="ECO:0007669"/>
    <property type="project" value="TreeGrafter"/>
</dbReference>
<comment type="cofactor">
    <cofactor evidence="1">
        <name>Mg(2+)</name>
        <dbReference type="ChEBI" id="CHEBI:18420"/>
    </cofactor>
</comment>
<comment type="caution">
    <text evidence="6">The sequence shown here is derived from an EMBL/GenBank/DDBJ whole genome shotgun (WGS) entry which is preliminary data.</text>
</comment>